<dbReference type="PANTHER" id="PTHR34614">
    <property type="match status" value="1"/>
</dbReference>
<dbReference type="GO" id="GO:0004803">
    <property type="term" value="F:transposase activity"/>
    <property type="evidence" value="ECO:0007669"/>
    <property type="project" value="InterPro"/>
</dbReference>
<dbReference type="InterPro" id="IPR002559">
    <property type="entry name" value="Transposase_11"/>
</dbReference>
<comment type="caution">
    <text evidence="2">The sequence shown here is derived from an EMBL/GenBank/DDBJ whole genome shotgun (WGS) entry which is preliminary data.</text>
</comment>
<dbReference type="EMBL" id="AUZZ01008034">
    <property type="protein sequence ID" value="EQD39697.1"/>
    <property type="molecule type" value="Genomic_DNA"/>
</dbReference>
<dbReference type="Pfam" id="PF01609">
    <property type="entry name" value="DDE_Tnp_1"/>
    <property type="match status" value="1"/>
</dbReference>
<reference evidence="2" key="1">
    <citation type="submission" date="2013-08" db="EMBL/GenBank/DDBJ databases">
        <authorList>
            <person name="Mendez C."/>
            <person name="Richter M."/>
            <person name="Ferrer M."/>
            <person name="Sanchez J."/>
        </authorList>
    </citation>
    <scope>NUCLEOTIDE SEQUENCE</scope>
</reference>
<name>T0Z6C0_9ZZZZ</name>
<protein>
    <submittedName>
        <fullName evidence="2">Protein containing transposase</fullName>
    </submittedName>
</protein>
<reference evidence="2" key="2">
    <citation type="journal article" date="2014" name="ISME J.">
        <title>Microbial stratification in low pH oxic and suboxic macroscopic growths along an acid mine drainage.</title>
        <authorList>
            <person name="Mendez-Garcia C."/>
            <person name="Mesa V."/>
            <person name="Sprenger R.R."/>
            <person name="Richter M."/>
            <person name="Diez M.S."/>
            <person name="Solano J."/>
            <person name="Bargiela R."/>
            <person name="Golyshina O.V."/>
            <person name="Manteca A."/>
            <person name="Ramos J.L."/>
            <person name="Gallego J.R."/>
            <person name="Llorente I."/>
            <person name="Martins Dos Santos V.A."/>
            <person name="Jensen O.N."/>
            <person name="Pelaez A.I."/>
            <person name="Sanchez J."/>
            <person name="Ferrer M."/>
        </authorList>
    </citation>
    <scope>NUCLEOTIDE SEQUENCE</scope>
</reference>
<feature type="domain" description="Transposase IS4-like" evidence="1">
    <location>
        <begin position="190"/>
        <end position="397"/>
    </location>
</feature>
<dbReference type="PANTHER" id="PTHR34614:SF2">
    <property type="entry name" value="TRANSPOSASE IS4-LIKE DOMAIN-CONTAINING PROTEIN"/>
    <property type="match status" value="1"/>
</dbReference>
<proteinExistence type="predicted"/>
<dbReference type="GO" id="GO:0003677">
    <property type="term" value="F:DNA binding"/>
    <property type="evidence" value="ECO:0007669"/>
    <property type="project" value="InterPro"/>
</dbReference>
<evidence type="ECO:0000259" key="1">
    <source>
        <dbReference type="Pfam" id="PF01609"/>
    </source>
</evidence>
<organism evidence="2">
    <name type="scientific">mine drainage metagenome</name>
    <dbReference type="NCBI Taxonomy" id="410659"/>
    <lineage>
        <taxon>unclassified sequences</taxon>
        <taxon>metagenomes</taxon>
        <taxon>ecological metagenomes</taxon>
    </lineage>
</organism>
<dbReference type="GO" id="GO:0006313">
    <property type="term" value="P:DNA transposition"/>
    <property type="evidence" value="ECO:0007669"/>
    <property type="project" value="InterPro"/>
</dbReference>
<accession>T0Z6C0</accession>
<dbReference type="AlphaFoldDB" id="T0Z6C0"/>
<feature type="non-terminal residue" evidence="2">
    <location>
        <position position="399"/>
    </location>
</feature>
<sequence length="399" mass="46727">MPLEKNVPEKVWATYQGMKNDQGKKLELKIIGGKYYLYIAKGVWNKKKKKPVKRTDLLGSIDLNGTFRKKKPRRTFSSSMVYEYGNSGLVWNLMQDMYNLMEKHPYRDQVIAMAMVKTIDPMPLRLVSSRFQKLYTSRIMDVNLDPDDLSRTLGYIGDHFPDLYDLFRKIMEPGGFLFYDMTSIVSYSKNLKLAEKGYNPEHDHENQVTVIMAFSVKSWIPVAVDVFYGSIKDIKSLKYFIERFMDQEIGFIMDRGLFSEDVIKQLRSLKIHYIVPLRRNSTLVSGKIHFSSAFIYNGRPIQASRRSSRLGYIYTFQDPMMRAEEESSILRDVASSQKTMEYFLDRKDRLGIFSIISDLDKEPGEVYEQYKSREEVEQVFDTMKGDLESDKTYLRENEK</sequence>
<gene>
    <name evidence="2" type="ORF">B2A_11140</name>
</gene>
<evidence type="ECO:0000313" key="2">
    <source>
        <dbReference type="EMBL" id="EQD39697.1"/>
    </source>
</evidence>